<protein>
    <submittedName>
        <fullName evidence="1">Uncharacterized protein</fullName>
    </submittedName>
</protein>
<gene>
    <name evidence="1" type="ORF">SNAT2548_LOCUS14394</name>
</gene>
<organism evidence="1 2">
    <name type="scientific">Symbiodinium natans</name>
    <dbReference type="NCBI Taxonomy" id="878477"/>
    <lineage>
        <taxon>Eukaryota</taxon>
        <taxon>Sar</taxon>
        <taxon>Alveolata</taxon>
        <taxon>Dinophyceae</taxon>
        <taxon>Suessiales</taxon>
        <taxon>Symbiodiniaceae</taxon>
        <taxon>Symbiodinium</taxon>
    </lineage>
</organism>
<evidence type="ECO:0000313" key="1">
    <source>
        <dbReference type="EMBL" id="CAE7271271.1"/>
    </source>
</evidence>
<keyword evidence="2" id="KW-1185">Reference proteome</keyword>
<dbReference type="OrthoDB" id="424393at2759"/>
<dbReference type="EMBL" id="CAJNDS010001668">
    <property type="protein sequence ID" value="CAE7271271.1"/>
    <property type="molecule type" value="Genomic_DNA"/>
</dbReference>
<evidence type="ECO:0000313" key="2">
    <source>
        <dbReference type="Proteomes" id="UP000604046"/>
    </source>
</evidence>
<comment type="caution">
    <text evidence="1">The sequence shown here is derived from an EMBL/GenBank/DDBJ whole genome shotgun (WGS) entry which is preliminary data.</text>
</comment>
<dbReference type="Proteomes" id="UP000604046">
    <property type="component" value="Unassembled WGS sequence"/>
</dbReference>
<proteinExistence type="predicted"/>
<dbReference type="AlphaFoldDB" id="A0A812MJC6"/>
<name>A0A812MJC6_9DINO</name>
<reference evidence="1" key="1">
    <citation type="submission" date="2021-02" db="EMBL/GenBank/DDBJ databases">
        <authorList>
            <person name="Dougan E. K."/>
            <person name="Rhodes N."/>
            <person name="Thang M."/>
            <person name="Chan C."/>
        </authorList>
    </citation>
    <scope>NUCLEOTIDE SEQUENCE</scope>
</reference>
<sequence>MARRSSPQWETFQLTDCGVDPPTPLPANGWRGAAAVGNKVVFAPADQWHEPNIAKAVVGIFDVGVQPYTFTRVDITNNVTVSDTRELFNGAVAIGSVVVFTPHNSGFVGVYDLSNTAQPYRQAVPNGGLAPGGLTDAVAVGNKAVFCPYRHTKVVTFEPGPDTFEITDVSGKVTYDDYGFHGAAAVGTKVYCAPWYEKAIGVYDVETRAFDLVAAAVFQSNPTYSFYSAASLGPIVYFAPAIGDVVLSLDTRDNSTATNAGHGARTNGGPSGGIYSYYSGTAVMGANSGSGTVIFSPLVARDVLLIRVGIASTTATTATSTTAVSTTTTTTLTSTAETTITTTVFATVAASVGGIQAGYEGVAVTANGKAVFAPGRDYFHICQNFDNTRVGILDLATSQWETFQLTDCGVDPPTPLPANGWRGAAAVGNKVVFAPADQWHEPNIAKAVVGIFDVGVQPYTFTRVDITNNVTVSDTRELFNGAVAIGSVVVFTPHNSGFVGVYDLSNTAQPYRQAVPNGGLAPGGLTDAVAVGNKAVFCPYRRKKVVTFEPGPDTFEITDVSGKVTYDDYGFHGAAAVGTKVYCAPWNEKAIGVYDVETGAFDLVAAAVFQSNPSYSFYSAASLGPIVYFAPAVGDVVLSLDTRDNSIATNPWHGAHTRGRYSYYSGTAVMGADSWSGTVIFSPLDASDVLLIRVGTVTSTELQQDIAAGSRNIPVADVSDFKVGDTIRISDASASETRTVIDIVVGPALIEQHSHKRATSTPGILVLDAPLANAYQAQESASVAISESVSFTNQPSLAGLYCYDAHNKTSNAYAKLQDVASREVCQQICASDAKCNFYGYHGSANALEAPSRCYNCALYESCEYQRESVCKDVTPPSNFVKNPRDTAARRVEKKFEADYRLNGQFCQRSQIFAEQVANQSVCRSYCESIGDCKVMAYYKDSLVREDAAWNSCNKNCRLYSGCDSPVPSLCFNPPILFRVTNTTTASP</sequence>
<accession>A0A812MJC6</accession>